<keyword evidence="5" id="KW-0698">rRNA processing</keyword>
<dbReference type="InterPro" id="IPR016024">
    <property type="entry name" value="ARM-type_fold"/>
</dbReference>
<sequence>MPKSAKKKKEKVADFSRAKLKLGKGKAAATNAVDTSFKARSIVLPSQTITAEKDGNEPITRRQLTFGNLLSHLKHYNAGQRKDALLGLRELFDSNWEILNSCLTPLVNALVRLIGDEDASVRKQLLSFLAWMLPRIPSEDLVPHAPLLLLFTTSSQTHIFPEIRIDAIRFLDILLECIPESVVAGWYQTTGSHGSRVLGGYLGIFNAGTKYGETEGVLKATSTASVVLTPASKLVVLRSLSSFRRLALASIDDDASRLRRRAPGSPNMVLDASFMRNAFSSMEAYYSFEALLEPSCEEKNRKGVLHAWQPDVSSDNELGEIFTPLFPLLDNSTGEPWSLVELSEINDSLGLTKASDNSRSAFADFAARLANTLHSTIIETYLDCAPAVFSPSSNPAETEVELVLYIARIAQSLYHVILQSAEQVDDIHVAHLEDIVNYMVPYFPSSSRDIRMEELNLIFCELIALTLNASGRLPQKRKARMLSSASFTERVTEYIIRRLRTEEGSVGQLSTSISPAAYHALLPTIWAFITSPALSPHQSEELIHATLDHALKVTPKSACKRLTLEFVGRLMLLGLQPRHVNLSADNPAIKAKFDAWFLHLPQVLWEIGSNNLLSTEVILRILIRVLQRRPKEAQSQMIRSLQARLVPYFYIEHPTRGALPGPYKKLPPSSVSRVRLLALDVVAILIGSDREEFESLSKAVGLAVAGGKEQNYWDHVSSVFMKKR</sequence>
<comment type="function">
    <text evidence="1 5">Component of the RIX1 complex required for processing of ITS2 sequences from 35S pre-rRNA.</text>
</comment>
<dbReference type="Proteomes" id="UP000053424">
    <property type="component" value="Unassembled WGS sequence"/>
</dbReference>
<evidence type="ECO:0000259" key="6">
    <source>
        <dbReference type="Pfam" id="PF12333"/>
    </source>
</evidence>
<dbReference type="PANTHER" id="PTHR16056">
    <property type="entry name" value="REGULATOR OF MICROTUBULE DYNAMICS PROTEIN"/>
    <property type="match status" value="1"/>
</dbReference>
<reference evidence="8" key="2">
    <citation type="submission" date="2015-01" db="EMBL/GenBank/DDBJ databases">
        <title>Evolutionary Origins and Diversification of the Mycorrhizal Mutualists.</title>
        <authorList>
            <consortium name="DOE Joint Genome Institute"/>
            <consortium name="Mycorrhizal Genomics Consortium"/>
            <person name="Kohler A."/>
            <person name="Kuo A."/>
            <person name="Nagy L.G."/>
            <person name="Floudas D."/>
            <person name="Copeland A."/>
            <person name="Barry K.W."/>
            <person name="Cichocki N."/>
            <person name="Veneault-Fourrey C."/>
            <person name="LaButti K."/>
            <person name="Lindquist E.A."/>
            <person name="Lipzen A."/>
            <person name="Lundell T."/>
            <person name="Morin E."/>
            <person name="Murat C."/>
            <person name="Riley R."/>
            <person name="Ohm R."/>
            <person name="Sun H."/>
            <person name="Tunlid A."/>
            <person name="Henrissat B."/>
            <person name="Grigoriev I.V."/>
            <person name="Hibbett D.S."/>
            <person name="Martin F."/>
        </authorList>
    </citation>
    <scope>NUCLEOTIDE SEQUENCE [LARGE SCALE GENOMIC DNA]</scope>
    <source>
        <strain evidence="8">h7</strain>
    </source>
</reference>
<dbReference type="Gene3D" id="1.25.10.10">
    <property type="entry name" value="Leucine-rich Repeat Variant"/>
    <property type="match status" value="1"/>
</dbReference>
<evidence type="ECO:0000313" key="7">
    <source>
        <dbReference type="EMBL" id="KIM48129.1"/>
    </source>
</evidence>
<dbReference type="EMBL" id="KN831769">
    <property type="protein sequence ID" value="KIM48129.1"/>
    <property type="molecule type" value="Genomic_DNA"/>
</dbReference>
<dbReference type="AlphaFoldDB" id="A0A0C3CVI5"/>
<dbReference type="HOGENOM" id="CLU_013988_0_0_1"/>
<comment type="subunit">
    <text evidence="5">Component of the RIX1 complex.</text>
</comment>
<proteinExistence type="inferred from homology"/>
<reference evidence="7 8" key="1">
    <citation type="submission" date="2014-04" db="EMBL/GenBank/DDBJ databases">
        <authorList>
            <consortium name="DOE Joint Genome Institute"/>
            <person name="Kuo A."/>
            <person name="Gay G."/>
            <person name="Dore J."/>
            <person name="Kohler A."/>
            <person name="Nagy L.G."/>
            <person name="Floudas D."/>
            <person name="Copeland A."/>
            <person name="Barry K.W."/>
            <person name="Cichocki N."/>
            <person name="Veneault-Fourrey C."/>
            <person name="LaButti K."/>
            <person name="Lindquist E.A."/>
            <person name="Lipzen A."/>
            <person name="Lundell T."/>
            <person name="Morin E."/>
            <person name="Murat C."/>
            <person name="Sun H."/>
            <person name="Tunlid A."/>
            <person name="Henrissat B."/>
            <person name="Grigoriev I.V."/>
            <person name="Hibbett D.S."/>
            <person name="Martin F."/>
            <person name="Nordberg H.P."/>
            <person name="Cantor M.N."/>
            <person name="Hua S.X."/>
        </authorList>
    </citation>
    <scope>NUCLEOTIDE SEQUENCE [LARGE SCALE GENOMIC DNA]</scope>
    <source>
        <strain evidence="8">h7</strain>
    </source>
</reference>
<evidence type="ECO:0000256" key="5">
    <source>
        <dbReference type="RuleBase" id="RU368021"/>
    </source>
</evidence>
<dbReference type="STRING" id="686832.A0A0C3CVI5"/>
<evidence type="ECO:0000256" key="1">
    <source>
        <dbReference type="ARBA" id="ARBA00002355"/>
    </source>
</evidence>
<dbReference type="SUPFAM" id="SSF48371">
    <property type="entry name" value="ARM repeat"/>
    <property type="match status" value="1"/>
</dbReference>
<dbReference type="GO" id="GO:0120330">
    <property type="term" value="C:rixosome complex"/>
    <property type="evidence" value="ECO:0007669"/>
    <property type="project" value="UniProtKB-UniRule"/>
</dbReference>
<evidence type="ECO:0000256" key="3">
    <source>
        <dbReference type="ARBA" id="ARBA00006427"/>
    </source>
</evidence>
<dbReference type="Pfam" id="PF12333">
    <property type="entry name" value="Ipi1_N"/>
    <property type="match status" value="1"/>
</dbReference>
<dbReference type="PANTHER" id="PTHR16056:SF2">
    <property type="entry name" value="TESTIS-EXPRESSED PROTEIN 10"/>
    <property type="match status" value="1"/>
</dbReference>
<name>A0A0C3CVI5_HEBCY</name>
<feature type="domain" description="Pre-rRNA-processing protein Ipi1 N-terminal" evidence="6">
    <location>
        <begin position="139"/>
        <end position="243"/>
    </location>
</feature>
<keyword evidence="5" id="KW-0690">Ribosome biogenesis</keyword>
<evidence type="ECO:0000313" key="8">
    <source>
        <dbReference type="Proteomes" id="UP000053424"/>
    </source>
</evidence>
<dbReference type="OrthoDB" id="361362at2759"/>
<gene>
    <name evidence="7" type="ORF">M413DRAFT_222566</name>
</gene>
<organism evidence="7 8">
    <name type="scientific">Hebeloma cylindrosporum</name>
    <dbReference type="NCBI Taxonomy" id="76867"/>
    <lineage>
        <taxon>Eukaryota</taxon>
        <taxon>Fungi</taxon>
        <taxon>Dikarya</taxon>
        <taxon>Basidiomycota</taxon>
        <taxon>Agaricomycotina</taxon>
        <taxon>Agaricomycetes</taxon>
        <taxon>Agaricomycetidae</taxon>
        <taxon>Agaricales</taxon>
        <taxon>Agaricineae</taxon>
        <taxon>Hymenogastraceae</taxon>
        <taxon>Hebeloma</taxon>
    </lineage>
</organism>
<evidence type="ECO:0000256" key="4">
    <source>
        <dbReference type="ARBA" id="ARBA00023242"/>
    </source>
</evidence>
<comment type="subcellular location">
    <subcellularLocation>
        <location evidence="2 5">Nucleus</location>
    </subcellularLocation>
</comment>
<keyword evidence="8" id="KW-1185">Reference proteome</keyword>
<protein>
    <recommendedName>
        <fullName evidence="5">Pre-rRNA-processing protein</fullName>
    </recommendedName>
</protein>
<accession>A0A0C3CVI5</accession>
<evidence type="ECO:0000256" key="2">
    <source>
        <dbReference type="ARBA" id="ARBA00004123"/>
    </source>
</evidence>
<dbReference type="InterPro" id="IPR024679">
    <property type="entry name" value="Ipi1_N"/>
</dbReference>
<comment type="similarity">
    <text evidence="3 5">Belongs to the IPI1/TEX10 family.</text>
</comment>
<dbReference type="GO" id="GO:0006364">
    <property type="term" value="P:rRNA processing"/>
    <property type="evidence" value="ECO:0007669"/>
    <property type="project" value="UniProtKB-UniRule"/>
</dbReference>
<dbReference type="InterPro" id="IPR011989">
    <property type="entry name" value="ARM-like"/>
</dbReference>
<keyword evidence="4 5" id="KW-0539">Nucleus</keyword>
<dbReference type="GO" id="GO:0005634">
    <property type="term" value="C:nucleus"/>
    <property type="evidence" value="ECO:0007669"/>
    <property type="project" value="UniProtKB-SubCell"/>
</dbReference>